<keyword evidence="4 9" id="KW-0488">Methylation</keyword>
<dbReference type="GO" id="GO:0015627">
    <property type="term" value="C:type II protein secretion system complex"/>
    <property type="evidence" value="ECO:0007669"/>
    <property type="project" value="UniProtKB-UniRule"/>
</dbReference>
<dbReference type="SUPFAM" id="SSF54523">
    <property type="entry name" value="Pili subunits"/>
    <property type="match status" value="2"/>
</dbReference>
<keyword evidence="8" id="KW-0472">Membrane</keyword>
<dbReference type="PANTHER" id="PTHR38779:SF2">
    <property type="entry name" value="TYPE II SECRETION SYSTEM PROTEIN I-RELATED"/>
    <property type="match status" value="1"/>
</dbReference>
<comment type="PTM">
    <text evidence="9">Cleaved by prepilin peptidase.</text>
</comment>
<gene>
    <name evidence="11" type="primary">gspI</name>
    <name evidence="11" type="ORF">FM069_04510</name>
</gene>
<dbReference type="Pfam" id="PF02501">
    <property type="entry name" value="T2SSI"/>
    <property type="match status" value="1"/>
</dbReference>
<evidence type="ECO:0000313" key="11">
    <source>
        <dbReference type="EMBL" id="TRX75705.1"/>
    </source>
</evidence>
<evidence type="ECO:0000313" key="12">
    <source>
        <dbReference type="Proteomes" id="UP000315235"/>
    </source>
</evidence>
<evidence type="ECO:0000259" key="10">
    <source>
        <dbReference type="Pfam" id="PF02501"/>
    </source>
</evidence>
<dbReference type="NCBIfam" id="TIGR02532">
    <property type="entry name" value="IV_pilin_GFxxxE"/>
    <property type="match status" value="1"/>
</dbReference>
<evidence type="ECO:0000256" key="7">
    <source>
        <dbReference type="ARBA" id="ARBA00022989"/>
    </source>
</evidence>
<keyword evidence="3" id="KW-1003">Cell membrane</keyword>
<evidence type="ECO:0000256" key="5">
    <source>
        <dbReference type="ARBA" id="ARBA00022519"/>
    </source>
</evidence>
<reference evidence="11 12" key="1">
    <citation type="submission" date="2019-07" db="EMBL/GenBank/DDBJ databases">
        <title>Pseudomonas mangiferae sp. nov., isolated from bark of mango tree in Thailand.</title>
        <authorList>
            <person name="Srisuk N."/>
            <person name="Anurat P."/>
        </authorList>
    </citation>
    <scope>NUCLEOTIDE SEQUENCE [LARGE SCALE GENOMIC DNA]</scope>
    <source>
        <strain evidence="11 12">DMKU_BBB3-04</strain>
    </source>
</reference>
<dbReference type="InterPro" id="IPR003413">
    <property type="entry name" value="T2SS_GspI_C"/>
</dbReference>
<dbReference type="PANTHER" id="PTHR38779">
    <property type="entry name" value="TYPE II SECRETION SYSTEM PROTEIN I-RELATED"/>
    <property type="match status" value="1"/>
</dbReference>
<dbReference type="GO" id="GO:0015628">
    <property type="term" value="P:protein secretion by the type II secretion system"/>
    <property type="evidence" value="ECO:0007669"/>
    <property type="project" value="UniProtKB-UniRule"/>
</dbReference>
<dbReference type="InterPro" id="IPR045584">
    <property type="entry name" value="Pilin-like"/>
</dbReference>
<evidence type="ECO:0000256" key="2">
    <source>
        <dbReference type="ARBA" id="ARBA00008358"/>
    </source>
</evidence>
<sequence>MKAARGFTLLEVLVALAIFAIVAASVLTAASSSLKNASRLEDKTLAMWIADNHLTEMQLADPQPADGRANGDLEFAGRRWQWQSQVEATSDPDMRRIIVWVALRPIRGGTGGKLDDRAIVRLVGFLENPS</sequence>
<dbReference type="PROSITE" id="PS00409">
    <property type="entry name" value="PROKAR_NTER_METHYL"/>
    <property type="match status" value="1"/>
</dbReference>
<keyword evidence="12" id="KW-1185">Reference proteome</keyword>
<name>A0A553H1T3_9PSED</name>
<dbReference type="Pfam" id="PF07963">
    <property type="entry name" value="N_methyl"/>
    <property type="match status" value="1"/>
</dbReference>
<feature type="domain" description="Type II secretion system protein GspI C-terminal" evidence="10">
    <location>
        <begin position="40"/>
        <end position="125"/>
    </location>
</feature>
<organism evidence="11 12">
    <name type="scientific">Pseudomonas mangiferae</name>
    <dbReference type="NCBI Taxonomy" id="2593654"/>
    <lineage>
        <taxon>Bacteria</taxon>
        <taxon>Pseudomonadati</taxon>
        <taxon>Pseudomonadota</taxon>
        <taxon>Gammaproteobacteria</taxon>
        <taxon>Pseudomonadales</taxon>
        <taxon>Pseudomonadaceae</taxon>
        <taxon>Pseudomonas</taxon>
    </lineage>
</organism>
<comment type="similarity">
    <text evidence="2 9">Belongs to the GSP I family.</text>
</comment>
<comment type="caution">
    <text evidence="11">The sequence shown here is derived from an EMBL/GenBank/DDBJ whole genome shotgun (WGS) entry which is preliminary data.</text>
</comment>
<keyword evidence="6" id="KW-0812">Transmembrane</keyword>
<dbReference type="InterPro" id="IPR012902">
    <property type="entry name" value="N_methyl_site"/>
</dbReference>
<evidence type="ECO:0000256" key="4">
    <source>
        <dbReference type="ARBA" id="ARBA00022481"/>
    </source>
</evidence>
<comment type="subunit">
    <text evidence="9">Type II secretion is composed of four main components: the outer membrane complex, the inner membrane complex, the cytoplasmic secretion ATPase and the periplasm-spanning pseudopilus.</text>
</comment>
<dbReference type="GO" id="GO:0005886">
    <property type="term" value="C:plasma membrane"/>
    <property type="evidence" value="ECO:0007669"/>
    <property type="project" value="UniProtKB-SubCell"/>
</dbReference>
<dbReference type="AlphaFoldDB" id="A0A553H1T3"/>
<proteinExistence type="inferred from homology"/>
<dbReference type="NCBIfam" id="TIGR01707">
    <property type="entry name" value="gspI"/>
    <property type="match status" value="1"/>
</dbReference>
<evidence type="ECO:0000256" key="6">
    <source>
        <dbReference type="ARBA" id="ARBA00022692"/>
    </source>
</evidence>
<dbReference type="Gene3D" id="3.30.1300.30">
    <property type="entry name" value="GSPII I/J protein-like"/>
    <property type="match status" value="1"/>
</dbReference>
<dbReference type="EMBL" id="VJOY01000003">
    <property type="protein sequence ID" value="TRX75705.1"/>
    <property type="molecule type" value="Genomic_DNA"/>
</dbReference>
<keyword evidence="5 9" id="KW-0997">Cell inner membrane</keyword>
<evidence type="ECO:0000256" key="1">
    <source>
        <dbReference type="ARBA" id="ARBA00004377"/>
    </source>
</evidence>
<keyword evidence="7" id="KW-1133">Transmembrane helix</keyword>
<evidence type="ECO:0000256" key="9">
    <source>
        <dbReference type="RuleBase" id="RU368030"/>
    </source>
</evidence>
<evidence type="ECO:0000256" key="8">
    <source>
        <dbReference type="ARBA" id="ARBA00023136"/>
    </source>
</evidence>
<protein>
    <recommendedName>
        <fullName evidence="9">Type II secretion system protein I</fullName>
        <shortName evidence="9">T2SS minor pseudopilin I</shortName>
    </recommendedName>
</protein>
<evidence type="ECO:0000256" key="3">
    <source>
        <dbReference type="ARBA" id="ARBA00022475"/>
    </source>
</evidence>
<accession>A0A553H1T3</accession>
<dbReference type="OrthoDB" id="6121517at2"/>
<dbReference type="RefSeq" id="WP_143487097.1">
    <property type="nucleotide sequence ID" value="NZ_VJOY01000003.1"/>
</dbReference>
<dbReference type="Proteomes" id="UP000315235">
    <property type="component" value="Unassembled WGS sequence"/>
</dbReference>
<comment type="function">
    <text evidence="9">Component of the type II secretion system required for the energy-dependent secretion of extracellular factors such as proteases and toxins from the periplasm.</text>
</comment>
<comment type="subcellular location">
    <subcellularLocation>
        <location evidence="1 9">Cell inner membrane</location>
        <topology evidence="1 9">Single-pass membrane protein</topology>
    </subcellularLocation>
</comment>
<dbReference type="InterPro" id="IPR010052">
    <property type="entry name" value="T2SS_protein-GspI"/>
</dbReference>